<dbReference type="EMBL" id="JBEUOH010000010">
    <property type="protein sequence ID" value="KAL0882409.1"/>
    <property type="molecule type" value="Genomic_DNA"/>
</dbReference>
<accession>A0ABR3I0Y6</accession>
<gene>
    <name evidence="2" type="ORF">ABMA27_000893</name>
</gene>
<evidence type="ECO:0008006" key="4">
    <source>
        <dbReference type="Google" id="ProtNLM"/>
    </source>
</evidence>
<proteinExistence type="predicted"/>
<keyword evidence="3" id="KW-1185">Reference proteome</keyword>
<evidence type="ECO:0000256" key="1">
    <source>
        <dbReference type="SAM" id="SignalP"/>
    </source>
</evidence>
<comment type="caution">
    <text evidence="2">The sequence shown here is derived from an EMBL/GenBank/DDBJ whole genome shotgun (WGS) entry which is preliminary data.</text>
</comment>
<keyword evidence="1" id="KW-0732">Signal</keyword>
<dbReference type="Proteomes" id="UP001549920">
    <property type="component" value="Unassembled WGS sequence"/>
</dbReference>
<name>A0ABR3I0Y6_LOXSC</name>
<feature type="chain" id="PRO_5045876990" description="TIL domain-containing protein" evidence="1">
    <location>
        <begin position="23"/>
        <end position="102"/>
    </location>
</feature>
<reference evidence="2 3" key="1">
    <citation type="submission" date="2024-06" db="EMBL/GenBank/DDBJ databases">
        <title>A chromosome-level genome assembly of beet webworm, Loxostege sticticalis.</title>
        <authorList>
            <person name="Zhang Y."/>
        </authorList>
    </citation>
    <scope>NUCLEOTIDE SEQUENCE [LARGE SCALE GENOMIC DNA]</scope>
    <source>
        <strain evidence="2">AQ026</strain>
        <tissue evidence="2">Whole body</tissue>
    </source>
</reference>
<evidence type="ECO:0000313" key="3">
    <source>
        <dbReference type="Proteomes" id="UP001549920"/>
    </source>
</evidence>
<feature type="signal peptide" evidence="1">
    <location>
        <begin position="1"/>
        <end position="22"/>
    </location>
</feature>
<sequence length="102" mass="11229">MLASKMFAAVIIVACVVLCTKAEECIYDDRGLCEEPCPPGTISYTSPCSVEETMSQRTCRHPIAQPMGIICDLSRCDCPEPKVWDELAEKCVLLADCSEKTH</sequence>
<protein>
    <recommendedName>
        <fullName evidence="4">TIL domain-containing protein</fullName>
    </recommendedName>
</protein>
<organism evidence="2 3">
    <name type="scientific">Loxostege sticticalis</name>
    <name type="common">Beet webworm moth</name>
    <dbReference type="NCBI Taxonomy" id="481309"/>
    <lineage>
        <taxon>Eukaryota</taxon>
        <taxon>Metazoa</taxon>
        <taxon>Ecdysozoa</taxon>
        <taxon>Arthropoda</taxon>
        <taxon>Hexapoda</taxon>
        <taxon>Insecta</taxon>
        <taxon>Pterygota</taxon>
        <taxon>Neoptera</taxon>
        <taxon>Endopterygota</taxon>
        <taxon>Lepidoptera</taxon>
        <taxon>Glossata</taxon>
        <taxon>Ditrysia</taxon>
        <taxon>Pyraloidea</taxon>
        <taxon>Crambidae</taxon>
        <taxon>Pyraustinae</taxon>
        <taxon>Loxostege</taxon>
    </lineage>
</organism>
<evidence type="ECO:0000313" key="2">
    <source>
        <dbReference type="EMBL" id="KAL0882409.1"/>
    </source>
</evidence>